<feature type="compositionally biased region" description="Polar residues" evidence="1">
    <location>
        <begin position="1"/>
        <end position="14"/>
    </location>
</feature>
<keyword evidence="3" id="KW-1185">Reference proteome</keyword>
<feature type="region of interest" description="Disordered" evidence="1">
    <location>
        <begin position="1"/>
        <end position="20"/>
    </location>
</feature>
<gene>
    <name evidence="2" type="ORF">PSTG_06083</name>
</gene>
<proteinExistence type="predicted"/>
<reference evidence="3" key="1">
    <citation type="submission" date="2014-03" db="EMBL/GenBank/DDBJ databases">
        <title>The Genome Sequence of Puccinia striiformis f. sp. tritici PST-78.</title>
        <authorList>
            <consortium name="The Broad Institute Genome Sequencing Platform"/>
            <person name="Cuomo C."/>
            <person name="Hulbert S."/>
            <person name="Chen X."/>
            <person name="Walker B."/>
            <person name="Young S.K."/>
            <person name="Zeng Q."/>
            <person name="Gargeya S."/>
            <person name="Fitzgerald M."/>
            <person name="Haas B."/>
            <person name="Abouelleil A."/>
            <person name="Alvarado L."/>
            <person name="Arachchi H.M."/>
            <person name="Berlin A.M."/>
            <person name="Chapman S.B."/>
            <person name="Goldberg J."/>
            <person name="Griggs A."/>
            <person name="Gujja S."/>
            <person name="Hansen M."/>
            <person name="Howarth C."/>
            <person name="Imamovic A."/>
            <person name="Larimer J."/>
            <person name="McCowan C."/>
            <person name="Montmayeur A."/>
            <person name="Murphy C."/>
            <person name="Neiman D."/>
            <person name="Pearson M."/>
            <person name="Priest M."/>
            <person name="Roberts A."/>
            <person name="Saif S."/>
            <person name="Shea T."/>
            <person name="Sisk P."/>
            <person name="Sykes S."/>
            <person name="Wortman J."/>
            <person name="Nusbaum C."/>
            <person name="Birren B."/>
        </authorList>
    </citation>
    <scope>NUCLEOTIDE SEQUENCE [LARGE SCALE GENOMIC DNA]</scope>
    <source>
        <strain evidence="3">race PST-78</strain>
    </source>
</reference>
<protein>
    <submittedName>
        <fullName evidence="2">Uncharacterized protein</fullName>
    </submittedName>
</protein>
<evidence type="ECO:0000256" key="1">
    <source>
        <dbReference type="SAM" id="MobiDB-lite"/>
    </source>
</evidence>
<feature type="region of interest" description="Disordered" evidence="1">
    <location>
        <begin position="171"/>
        <end position="202"/>
    </location>
</feature>
<accession>A0A0L0VNS8</accession>
<sequence>MPDVSTHPTYSMSASDHDSTSPGYLLLDLATDYRVFVSLECFEPRQFDERTSLLVCSGLLFILNKFAQLLHVDPNRPFVNAEPSSFEGYITPSFSHLSLFSSLQSHLANLLTRMTQNTTISHSSDDVSVISSSVDDSPRSGLLDRAPSLQSSSFFHYSSSLPPCTFSPLAPQPLSPLPTPRSSPPPFVPEEEASSYVPESRPPAYDRAEAHLEHLMFGPDFENNRYIFLGEDEDNIPAERLYILADPWHNGMIDDFSEDDESEDMDDAPDFTDLMFPPAEDIPVPPNAPRMQFRPKPVIQAPADVIVNFCETFEGLYRLLTRFLAGFPANHPDFHEINEIDDALHDTVAWFWIFFADNPYANLATQL</sequence>
<dbReference type="EMBL" id="AJIL01000035">
    <property type="protein sequence ID" value="KNF00670.1"/>
    <property type="molecule type" value="Genomic_DNA"/>
</dbReference>
<dbReference type="AlphaFoldDB" id="A0A0L0VNS8"/>
<feature type="compositionally biased region" description="Pro residues" evidence="1">
    <location>
        <begin position="171"/>
        <end position="188"/>
    </location>
</feature>
<organism evidence="2 3">
    <name type="scientific">Puccinia striiformis f. sp. tritici PST-78</name>
    <dbReference type="NCBI Taxonomy" id="1165861"/>
    <lineage>
        <taxon>Eukaryota</taxon>
        <taxon>Fungi</taxon>
        <taxon>Dikarya</taxon>
        <taxon>Basidiomycota</taxon>
        <taxon>Pucciniomycotina</taxon>
        <taxon>Pucciniomycetes</taxon>
        <taxon>Pucciniales</taxon>
        <taxon>Pucciniaceae</taxon>
        <taxon>Puccinia</taxon>
    </lineage>
</organism>
<evidence type="ECO:0000313" key="3">
    <source>
        <dbReference type="Proteomes" id="UP000054564"/>
    </source>
</evidence>
<comment type="caution">
    <text evidence="2">The sequence shown here is derived from an EMBL/GenBank/DDBJ whole genome shotgun (WGS) entry which is preliminary data.</text>
</comment>
<evidence type="ECO:0000313" key="2">
    <source>
        <dbReference type="EMBL" id="KNF00670.1"/>
    </source>
</evidence>
<name>A0A0L0VNS8_9BASI</name>
<dbReference type="Proteomes" id="UP000054564">
    <property type="component" value="Unassembled WGS sequence"/>
</dbReference>